<dbReference type="InterPro" id="IPR017080">
    <property type="entry name" value="UCP036990_CBS_BON"/>
</dbReference>
<dbReference type="SUPFAM" id="SSF54631">
    <property type="entry name" value="CBS-domain pair"/>
    <property type="match status" value="1"/>
</dbReference>
<accession>A0A919RMD6</accession>
<dbReference type="CDD" id="cd04586">
    <property type="entry name" value="CBS_pair_BON_assoc"/>
    <property type="match status" value="1"/>
</dbReference>
<dbReference type="Gene3D" id="3.10.580.10">
    <property type="entry name" value="CBS-domain"/>
    <property type="match status" value="1"/>
</dbReference>
<evidence type="ECO:0000313" key="6">
    <source>
        <dbReference type="Proteomes" id="UP000606172"/>
    </source>
</evidence>
<keyword evidence="6" id="KW-1185">Reference proteome</keyword>
<evidence type="ECO:0000259" key="4">
    <source>
        <dbReference type="PROSITE" id="PS51371"/>
    </source>
</evidence>
<dbReference type="InterPro" id="IPR007055">
    <property type="entry name" value="BON_dom"/>
</dbReference>
<evidence type="ECO:0000256" key="2">
    <source>
        <dbReference type="PROSITE-ProRule" id="PRU00703"/>
    </source>
</evidence>
<reference evidence="5" key="1">
    <citation type="submission" date="2021-01" db="EMBL/GenBank/DDBJ databases">
        <title>Whole genome shotgun sequence of Sinosporangium siamense NBRC 109515.</title>
        <authorList>
            <person name="Komaki H."/>
            <person name="Tamura T."/>
        </authorList>
    </citation>
    <scope>NUCLEOTIDE SEQUENCE</scope>
    <source>
        <strain evidence="5">NBRC 109515</strain>
    </source>
</reference>
<dbReference type="RefSeq" id="WP_204030562.1">
    <property type="nucleotide sequence ID" value="NZ_BOOW01000036.1"/>
</dbReference>
<feature type="domain" description="BON" evidence="3">
    <location>
        <begin position="150"/>
        <end position="219"/>
    </location>
</feature>
<evidence type="ECO:0000259" key="3">
    <source>
        <dbReference type="PROSITE" id="PS50914"/>
    </source>
</evidence>
<dbReference type="InterPro" id="IPR051257">
    <property type="entry name" value="Diverse_CBS-Domain"/>
</dbReference>
<evidence type="ECO:0008006" key="7">
    <source>
        <dbReference type="Google" id="ProtNLM"/>
    </source>
</evidence>
<dbReference type="Proteomes" id="UP000606172">
    <property type="component" value="Unassembled WGS sequence"/>
</dbReference>
<dbReference type="Pfam" id="PF04972">
    <property type="entry name" value="BON"/>
    <property type="match status" value="1"/>
</dbReference>
<organism evidence="5 6">
    <name type="scientific">Sinosporangium siamense</name>
    <dbReference type="NCBI Taxonomy" id="1367973"/>
    <lineage>
        <taxon>Bacteria</taxon>
        <taxon>Bacillati</taxon>
        <taxon>Actinomycetota</taxon>
        <taxon>Actinomycetes</taxon>
        <taxon>Streptosporangiales</taxon>
        <taxon>Streptosporangiaceae</taxon>
        <taxon>Sinosporangium</taxon>
    </lineage>
</organism>
<protein>
    <recommendedName>
        <fullName evidence="7">CBS domain-containing protein</fullName>
    </recommendedName>
</protein>
<comment type="caution">
    <text evidence="5">The sequence shown here is derived from an EMBL/GenBank/DDBJ whole genome shotgun (WGS) entry which is preliminary data.</text>
</comment>
<dbReference type="PANTHER" id="PTHR43080:SF29">
    <property type="entry name" value="OS02G0818000 PROTEIN"/>
    <property type="match status" value="1"/>
</dbReference>
<feature type="domain" description="CBS" evidence="4">
    <location>
        <begin position="9"/>
        <end position="66"/>
    </location>
</feature>
<gene>
    <name evidence="5" type="ORF">Ssi02_57410</name>
</gene>
<sequence>MRTKVEHVMTRDVVHVSRGTLFKDVAETLIEHGISSVPVLDGEGRVVGVISEADLMRKAEFKQQYYGDDYRPALRARFRHLVDHEGGTHTKSRGETAGDLMTTPAVVTTQDISVVSAARVMDKHGVKRLPVINADGRLIGIVSRRDLIKVFLRDDESIKADVIRELPPRAVAEIDVAVEDGVVTLAGETETSSEAIFAVRQAQNVDGVVALRDTLTYRVDDLAENIRLWGGRTT</sequence>
<dbReference type="PROSITE" id="PS50914">
    <property type="entry name" value="BON"/>
    <property type="match status" value="1"/>
</dbReference>
<name>A0A919RMD6_9ACTN</name>
<dbReference type="InterPro" id="IPR046342">
    <property type="entry name" value="CBS_dom_sf"/>
</dbReference>
<dbReference type="SMART" id="SM00116">
    <property type="entry name" value="CBS"/>
    <property type="match status" value="2"/>
</dbReference>
<dbReference type="PROSITE" id="PS51371">
    <property type="entry name" value="CBS"/>
    <property type="match status" value="2"/>
</dbReference>
<feature type="domain" description="CBS" evidence="4">
    <location>
        <begin position="101"/>
        <end position="157"/>
    </location>
</feature>
<dbReference type="PANTHER" id="PTHR43080">
    <property type="entry name" value="CBS DOMAIN-CONTAINING PROTEIN CBSX3, MITOCHONDRIAL"/>
    <property type="match status" value="1"/>
</dbReference>
<dbReference type="PIRSF" id="PIRSF036990">
    <property type="entry name" value="UCP036990_CBS_BON"/>
    <property type="match status" value="1"/>
</dbReference>
<dbReference type="EMBL" id="BOOW01000036">
    <property type="protein sequence ID" value="GII95510.1"/>
    <property type="molecule type" value="Genomic_DNA"/>
</dbReference>
<keyword evidence="1 2" id="KW-0129">CBS domain</keyword>
<dbReference type="AlphaFoldDB" id="A0A919RMD6"/>
<evidence type="ECO:0000256" key="1">
    <source>
        <dbReference type="ARBA" id="ARBA00023122"/>
    </source>
</evidence>
<dbReference type="InterPro" id="IPR000644">
    <property type="entry name" value="CBS_dom"/>
</dbReference>
<proteinExistence type="predicted"/>
<evidence type="ECO:0000313" key="5">
    <source>
        <dbReference type="EMBL" id="GII95510.1"/>
    </source>
</evidence>
<dbReference type="Gene3D" id="3.30.1340.30">
    <property type="match status" value="1"/>
</dbReference>
<dbReference type="Pfam" id="PF00571">
    <property type="entry name" value="CBS"/>
    <property type="match status" value="2"/>
</dbReference>